<keyword evidence="3" id="KW-1185">Reference proteome</keyword>
<feature type="region of interest" description="Disordered" evidence="1">
    <location>
        <begin position="243"/>
        <end position="316"/>
    </location>
</feature>
<reference evidence="3" key="1">
    <citation type="journal article" date="2017" name="Nat. Ecol. Evol.">
        <title>Genome expansion and lineage-specific genetic innovations in the forest pathogenic fungi Armillaria.</title>
        <authorList>
            <person name="Sipos G."/>
            <person name="Prasanna A.N."/>
            <person name="Walter M.C."/>
            <person name="O'Connor E."/>
            <person name="Balint B."/>
            <person name="Krizsan K."/>
            <person name="Kiss B."/>
            <person name="Hess J."/>
            <person name="Varga T."/>
            <person name="Slot J."/>
            <person name="Riley R."/>
            <person name="Boka B."/>
            <person name="Rigling D."/>
            <person name="Barry K."/>
            <person name="Lee J."/>
            <person name="Mihaltcheva S."/>
            <person name="LaButti K."/>
            <person name="Lipzen A."/>
            <person name="Waldron R."/>
            <person name="Moloney N.M."/>
            <person name="Sperisen C."/>
            <person name="Kredics L."/>
            <person name="Vagvoelgyi C."/>
            <person name="Patrignani A."/>
            <person name="Fitzpatrick D."/>
            <person name="Nagy I."/>
            <person name="Doyle S."/>
            <person name="Anderson J.B."/>
            <person name="Grigoriev I.V."/>
            <person name="Gueldener U."/>
            <person name="Muensterkoetter M."/>
            <person name="Nagy L.G."/>
        </authorList>
    </citation>
    <scope>NUCLEOTIDE SEQUENCE [LARGE SCALE GENOMIC DNA]</scope>
    <source>
        <strain evidence="3">Ar21-2</strain>
    </source>
</reference>
<protein>
    <submittedName>
        <fullName evidence="2">Uncharacterized protein</fullName>
    </submittedName>
</protein>
<dbReference type="Proteomes" id="UP000217790">
    <property type="component" value="Unassembled WGS sequence"/>
</dbReference>
<dbReference type="STRING" id="47427.A0A2H3EA72"/>
<dbReference type="EMBL" id="KZ293644">
    <property type="protein sequence ID" value="PBL03035.1"/>
    <property type="molecule type" value="Genomic_DNA"/>
</dbReference>
<evidence type="ECO:0000256" key="1">
    <source>
        <dbReference type="SAM" id="MobiDB-lite"/>
    </source>
</evidence>
<organism evidence="2 3">
    <name type="scientific">Armillaria gallica</name>
    <name type="common">Bulbous honey fungus</name>
    <name type="synonym">Armillaria bulbosa</name>
    <dbReference type="NCBI Taxonomy" id="47427"/>
    <lineage>
        <taxon>Eukaryota</taxon>
        <taxon>Fungi</taxon>
        <taxon>Dikarya</taxon>
        <taxon>Basidiomycota</taxon>
        <taxon>Agaricomycotina</taxon>
        <taxon>Agaricomycetes</taxon>
        <taxon>Agaricomycetidae</taxon>
        <taxon>Agaricales</taxon>
        <taxon>Marasmiineae</taxon>
        <taxon>Physalacriaceae</taxon>
        <taxon>Armillaria</taxon>
    </lineage>
</organism>
<feature type="compositionally biased region" description="Acidic residues" evidence="1">
    <location>
        <begin position="245"/>
        <end position="254"/>
    </location>
</feature>
<accession>A0A2H3EA72</accession>
<dbReference type="InParanoid" id="A0A2H3EA72"/>
<sequence length="401" mass="44074">MAFATKCWEWLGPCSKGKKTTLDDFWKKIVVLFLEEFGINTEDEELLKFWHRRLKHWFNNHSNKEEPSDMAVQSLLPKADTQHLKPIKLYSQLYYPTHVKAAVKTKIEEEAIPKLQVLNCIHTMTQEVWLAESEEVMKLWTAQAKPEPSNAYNAIEVQVSKFISALGAATGGCISIFFGACDPNAGRKIHTHGYHFGKNPEGKSFTMVTPNYTKRFLKPFTSFVKKVFPPEVCAARTLVKKTEDNDADAVEEEADKSPPVPPVKLTEPNDRSPPAPPVKPLEPNVNPTPVMPPASPTDMGDIPPIKKTGDGKKTDTNVNIINANLDANDTEGVDADSEDTSDSADVAIANDNGLSNNADHAGNAIAVEPSINAEGGISIQPPVKAWSCKHTIQAVDIVVTP</sequence>
<proteinExistence type="predicted"/>
<feature type="compositionally biased region" description="Pro residues" evidence="1">
    <location>
        <begin position="271"/>
        <end position="280"/>
    </location>
</feature>
<name>A0A2H3EA72_ARMGA</name>
<evidence type="ECO:0000313" key="3">
    <source>
        <dbReference type="Proteomes" id="UP000217790"/>
    </source>
</evidence>
<dbReference type="OrthoDB" id="2803783at2759"/>
<dbReference type="OMA" id="LNCIHTM"/>
<gene>
    <name evidence="2" type="ORF">ARMGADRAFT_1021801</name>
</gene>
<dbReference type="AlphaFoldDB" id="A0A2H3EA72"/>
<evidence type="ECO:0000313" key="2">
    <source>
        <dbReference type="EMBL" id="PBL03035.1"/>
    </source>
</evidence>